<accession>A0A0A0B6C5</accession>
<dbReference type="AlphaFoldDB" id="A0A0A0B6C5"/>
<dbReference type="Gene3D" id="3.30.450.20">
    <property type="entry name" value="PAS domain"/>
    <property type="match status" value="2"/>
</dbReference>
<dbReference type="Gene3D" id="3.30.70.270">
    <property type="match status" value="1"/>
</dbReference>
<protein>
    <recommendedName>
        <fullName evidence="7">Diguanylate cyclase</fullName>
    </recommendedName>
</protein>
<name>A0A0A0B6C5_9CELL</name>
<gene>
    <name evidence="5" type="ORF">Q760_13915</name>
</gene>
<feature type="domain" description="PAC" evidence="2">
    <location>
        <begin position="219"/>
        <end position="271"/>
    </location>
</feature>
<dbReference type="Proteomes" id="UP000029833">
    <property type="component" value="Unassembled WGS sequence"/>
</dbReference>
<dbReference type="InterPro" id="IPR001610">
    <property type="entry name" value="PAC"/>
</dbReference>
<evidence type="ECO:0000259" key="2">
    <source>
        <dbReference type="PROSITE" id="PS50113"/>
    </source>
</evidence>
<dbReference type="SUPFAM" id="SSF141868">
    <property type="entry name" value="EAL domain-like"/>
    <property type="match status" value="1"/>
</dbReference>
<dbReference type="SMART" id="SM00091">
    <property type="entry name" value="PAS"/>
    <property type="match status" value="2"/>
</dbReference>
<dbReference type="InterPro" id="IPR000014">
    <property type="entry name" value="PAS"/>
</dbReference>
<dbReference type="PROSITE" id="PS50112">
    <property type="entry name" value="PAS"/>
    <property type="match status" value="1"/>
</dbReference>
<dbReference type="InterPro" id="IPR001633">
    <property type="entry name" value="EAL_dom"/>
</dbReference>
<evidence type="ECO:0000313" key="6">
    <source>
        <dbReference type="Proteomes" id="UP000029833"/>
    </source>
</evidence>
<organism evidence="5 6">
    <name type="scientific">Cellulomonas cellasea DSM 20118</name>
    <dbReference type="NCBI Taxonomy" id="1408250"/>
    <lineage>
        <taxon>Bacteria</taxon>
        <taxon>Bacillati</taxon>
        <taxon>Actinomycetota</taxon>
        <taxon>Actinomycetes</taxon>
        <taxon>Micrococcales</taxon>
        <taxon>Cellulomonadaceae</taxon>
        <taxon>Cellulomonas</taxon>
    </lineage>
</organism>
<proteinExistence type="predicted"/>
<dbReference type="CDD" id="cd01949">
    <property type="entry name" value="GGDEF"/>
    <property type="match status" value="1"/>
</dbReference>
<dbReference type="InterPro" id="IPR000700">
    <property type="entry name" value="PAS-assoc_C"/>
</dbReference>
<evidence type="ECO:0000259" key="1">
    <source>
        <dbReference type="PROSITE" id="PS50112"/>
    </source>
</evidence>
<reference evidence="5 6" key="1">
    <citation type="submission" date="2013-10" db="EMBL/GenBank/DDBJ databases">
        <authorList>
            <person name="Wang G."/>
            <person name="Zhuang W."/>
        </authorList>
    </citation>
    <scope>NUCLEOTIDE SEQUENCE [LARGE SCALE GENOMIC DNA]</scope>
    <source>
        <strain evidence="5 6">DSM 20118</strain>
    </source>
</reference>
<dbReference type="SUPFAM" id="SSF55073">
    <property type="entry name" value="Nucleotide cyclase"/>
    <property type="match status" value="1"/>
</dbReference>
<feature type="domain" description="GGDEF" evidence="4">
    <location>
        <begin position="303"/>
        <end position="435"/>
    </location>
</feature>
<dbReference type="InterPro" id="IPR029787">
    <property type="entry name" value="Nucleotide_cyclase"/>
</dbReference>
<dbReference type="CDD" id="cd01948">
    <property type="entry name" value="EAL"/>
    <property type="match status" value="1"/>
</dbReference>
<feature type="domain" description="PAS" evidence="1">
    <location>
        <begin position="145"/>
        <end position="200"/>
    </location>
</feature>
<dbReference type="PANTHER" id="PTHR44757">
    <property type="entry name" value="DIGUANYLATE CYCLASE DGCP"/>
    <property type="match status" value="1"/>
</dbReference>
<dbReference type="Pfam" id="PF00563">
    <property type="entry name" value="EAL"/>
    <property type="match status" value="1"/>
</dbReference>
<dbReference type="SMART" id="SM00052">
    <property type="entry name" value="EAL"/>
    <property type="match status" value="1"/>
</dbReference>
<dbReference type="STRING" id="1408250.Q760_13915"/>
<dbReference type="PROSITE" id="PS50113">
    <property type="entry name" value="PAC"/>
    <property type="match status" value="1"/>
</dbReference>
<evidence type="ECO:0000259" key="3">
    <source>
        <dbReference type="PROSITE" id="PS50883"/>
    </source>
</evidence>
<dbReference type="InterPro" id="IPR000160">
    <property type="entry name" value="GGDEF_dom"/>
</dbReference>
<evidence type="ECO:0000259" key="4">
    <source>
        <dbReference type="PROSITE" id="PS50887"/>
    </source>
</evidence>
<dbReference type="CDD" id="cd00130">
    <property type="entry name" value="PAS"/>
    <property type="match status" value="1"/>
</dbReference>
<comment type="caution">
    <text evidence="5">The sequence shown here is derived from an EMBL/GenBank/DDBJ whole genome shotgun (WGS) entry which is preliminary data.</text>
</comment>
<feature type="domain" description="EAL" evidence="3">
    <location>
        <begin position="444"/>
        <end position="704"/>
    </location>
</feature>
<dbReference type="Gene3D" id="3.20.20.450">
    <property type="entry name" value="EAL domain"/>
    <property type="match status" value="1"/>
</dbReference>
<dbReference type="EMBL" id="AXNT01000050">
    <property type="protein sequence ID" value="KGM02375.1"/>
    <property type="molecule type" value="Genomic_DNA"/>
</dbReference>
<dbReference type="InterPro" id="IPR043128">
    <property type="entry name" value="Rev_trsase/Diguanyl_cyclase"/>
</dbReference>
<dbReference type="OrthoDB" id="23692at2"/>
<dbReference type="NCBIfam" id="TIGR00229">
    <property type="entry name" value="sensory_box"/>
    <property type="match status" value="1"/>
</dbReference>
<dbReference type="InterPro" id="IPR052155">
    <property type="entry name" value="Biofilm_reg_signaling"/>
</dbReference>
<dbReference type="PROSITE" id="PS50887">
    <property type="entry name" value="GGDEF"/>
    <property type="match status" value="1"/>
</dbReference>
<dbReference type="SMART" id="SM00267">
    <property type="entry name" value="GGDEF"/>
    <property type="match status" value="1"/>
</dbReference>
<dbReference type="SUPFAM" id="SSF55785">
    <property type="entry name" value="PYP-like sensor domain (PAS domain)"/>
    <property type="match status" value="2"/>
</dbReference>
<dbReference type="PROSITE" id="PS50883">
    <property type="entry name" value="EAL"/>
    <property type="match status" value="1"/>
</dbReference>
<dbReference type="RefSeq" id="WP_034628942.1">
    <property type="nucleotide sequence ID" value="NZ_AXNT01000050.1"/>
</dbReference>
<keyword evidence="6" id="KW-1185">Reference proteome</keyword>
<dbReference type="Pfam" id="PF00990">
    <property type="entry name" value="GGDEF"/>
    <property type="match status" value="1"/>
</dbReference>
<sequence length="704" mass="76532">MLGTNPPRPVSLGGVRLPDAMVDALQEGVLICDARGVVVDVNEAAGTILTLDRDSLLGLDLAALDYDAADAEGSLLPSEDLPVAVVRRTNQPASATVKVRRGSPNPLWLRATAIPFVPVADEVWCMVTLTDVTGAQNAQQRLRHSEETFRLTFEDAPIGMAIVSLDGRYVEVNRALTESLQRTREELVGASFEDITHPDDLPSDLAHGARLLDGSLDSFQVDKRYLTPGGDTMWARLTVSVVRDGDGSPVHFVNQIEDVTEMRLAQEQLERRALYDHLTGLANRSLLLDRLAHALTQHARTGNLVAVAFADLDHFKRLNDSLGHDAGDRMLRAVAERMTAAVRPGDTVARIGGDEFVVVLEGVDSAEHAGELLDELLTAVELPLHIDGHEVVPRLSAGLTVNDGTGVAEEVLRDADTALYVAKDAGRSRWEVYHDVYRRDALRRLSVETELRTAIDRGQFLLHYQPVVELDTRRTVAHEALVRWMHPRRGLLLPGEFVQIAEESDLINGIGGWVLREAVEFLARHPELPGKVYINVSPRQLGRGTPATDDRDAGLAPLVEQVLRANDVPASRLGIEITENGVLQATEQTREDLEQLAALGVELLLDDFGTGFSALTSVLSTPVSGLKLDRSFTVRLGDGAACDRISTAIAALVDSLSSHGVVEGIETEKQWALALGHGWTHGQGWLFGHAVAESALFPVVDTSF</sequence>
<dbReference type="PANTHER" id="PTHR44757:SF2">
    <property type="entry name" value="BIOFILM ARCHITECTURE MAINTENANCE PROTEIN MBAA"/>
    <property type="match status" value="1"/>
</dbReference>
<dbReference type="InterPro" id="IPR035965">
    <property type="entry name" value="PAS-like_dom_sf"/>
</dbReference>
<evidence type="ECO:0008006" key="7">
    <source>
        <dbReference type="Google" id="ProtNLM"/>
    </source>
</evidence>
<dbReference type="InterPro" id="IPR035919">
    <property type="entry name" value="EAL_sf"/>
</dbReference>
<dbReference type="SMART" id="SM00086">
    <property type="entry name" value="PAC"/>
    <property type="match status" value="1"/>
</dbReference>
<evidence type="ECO:0000313" key="5">
    <source>
        <dbReference type="EMBL" id="KGM02375.1"/>
    </source>
</evidence>
<dbReference type="NCBIfam" id="TIGR00254">
    <property type="entry name" value="GGDEF"/>
    <property type="match status" value="1"/>
</dbReference>
<dbReference type="Pfam" id="PF13426">
    <property type="entry name" value="PAS_9"/>
    <property type="match status" value="2"/>
</dbReference>